<feature type="transmembrane region" description="Helical" evidence="2">
    <location>
        <begin position="52"/>
        <end position="71"/>
    </location>
</feature>
<keyword evidence="2" id="KW-0472">Membrane</keyword>
<dbReference type="InterPro" id="IPR005026">
    <property type="entry name" value="SAPAP"/>
</dbReference>
<comment type="similarity">
    <text evidence="1">Belongs to the SAPAP family.</text>
</comment>
<dbReference type="PANTHER" id="PTHR12353">
    <property type="entry name" value="DISKS LARGE-ASSOCIATED PROTEIN DAP SAP90/PSD-95-ASSOCIATED PROTEIN"/>
    <property type="match status" value="1"/>
</dbReference>
<evidence type="ECO:0000313" key="4">
    <source>
        <dbReference type="Proteomes" id="UP000475862"/>
    </source>
</evidence>
<evidence type="ECO:0000256" key="2">
    <source>
        <dbReference type="SAM" id="Phobius"/>
    </source>
</evidence>
<dbReference type="Pfam" id="PF03359">
    <property type="entry name" value="GKAP"/>
    <property type="match status" value="1"/>
</dbReference>
<dbReference type="GO" id="GO:0098978">
    <property type="term" value="C:glutamatergic synapse"/>
    <property type="evidence" value="ECO:0007669"/>
    <property type="project" value="TreeGrafter"/>
</dbReference>
<sequence length="421" mass="47946">MVERDYQTLKKVYYKMNVCDRKLAKPERKRHNLENTVIREIVSGDWRVTNRIPTKIISILIIIILNILFGFQQKSSSSPNKNDEADQCAILTVMSTRDATDDRYIDDPIRTCKKPPYKVKSPSYVNISRSINGYTSSLTQYDSKKRESRSRDCSPINVRTVNCNMEDQNIMTKCSITDTVDYRTESANSIVVNTIQRLYGSSVKVSPKEKRLNNIPTSTVIQREHADLPVLKLLNPQFRAKLVINHNSPSPKIKPSKITNGSDVEINGECDTIKKLISQVESLLPIAPENGQARIQAIIGKSNLLMSKKIQQFLGLCESNISCAHDDLSRPKNNDLEGFWDMVKIQVDQVKTEMRAIIDVSNKGWPDDEDQNKEKPIKTIKVKTKAKKPVVVNSKYDAARRKAIEEQRKAMKNLKSDDYLS</sequence>
<protein>
    <submittedName>
        <fullName evidence="3">Uncharacterized protein</fullName>
    </submittedName>
</protein>
<proteinExistence type="inferred from homology"/>
<dbReference type="GO" id="GO:0023052">
    <property type="term" value="P:signaling"/>
    <property type="evidence" value="ECO:0007669"/>
    <property type="project" value="InterPro"/>
</dbReference>
<dbReference type="GO" id="GO:0099572">
    <property type="term" value="C:postsynaptic specialization"/>
    <property type="evidence" value="ECO:0007669"/>
    <property type="project" value="TreeGrafter"/>
</dbReference>
<comment type="caution">
    <text evidence="3">The sequence shown here is derived from an EMBL/GenBank/DDBJ whole genome shotgun (WGS) entry which is preliminary data.</text>
</comment>
<gene>
    <name evidence="3" type="ORF">AGLY_001341</name>
</gene>
<keyword evidence="4" id="KW-1185">Reference proteome</keyword>
<name>A0A6G0U7A4_APHGL</name>
<dbReference type="PANTHER" id="PTHR12353:SF31">
    <property type="entry name" value="LD44824P"/>
    <property type="match status" value="1"/>
</dbReference>
<organism evidence="3 4">
    <name type="scientific">Aphis glycines</name>
    <name type="common">Soybean aphid</name>
    <dbReference type="NCBI Taxonomy" id="307491"/>
    <lineage>
        <taxon>Eukaryota</taxon>
        <taxon>Metazoa</taxon>
        <taxon>Ecdysozoa</taxon>
        <taxon>Arthropoda</taxon>
        <taxon>Hexapoda</taxon>
        <taxon>Insecta</taxon>
        <taxon>Pterygota</taxon>
        <taxon>Neoptera</taxon>
        <taxon>Paraneoptera</taxon>
        <taxon>Hemiptera</taxon>
        <taxon>Sternorrhyncha</taxon>
        <taxon>Aphidomorpha</taxon>
        <taxon>Aphidoidea</taxon>
        <taxon>Aphididae</taxon>
        <taxon>Aphidini</taxon>
        <taxon>Aphis</taxon>
        <taxon>Aphis</taxon>
    </lineage>
</organism>
<evidence type="ECO:0000313" key="3">
    <source>
        <dbReference type="EMBL" id="KAE9544162.1"/>
    </source>
</evidence>
<reference evidence="3 4" key="1">
    <citation type="submission" date="2019-08" db="EMBL/GenBank/DDBJ databases">
        <title>The genome of the soybean aphid Biotype 1, its phylome, world population structure and adaptation to the North American continent.</title>
        <authorList>
            <person name="Giordano R."/>
            <person name="Donthu R.K."/>
            <person name="Hernandez A.G."/>
            <person name="Wright C.L."/>
            <person name="Zimin A.V."/>
        </authorList>
    </citation>
    <scope>NUCLEOTIDE SEQUENCE [LARGE SCALE GENOMIC DNA]</scope>
    <source>
        <tissue evidence="3">Whole aphids</tissue>
    </source>
</reference>
<evidence type="ECO:0000256" key="1">
    <source>
        <dbReference type="ARBA" id="ARBA00008839"/>
    </source>
</evidence>
<dbReference type="Proteomes" id="UP000475862">
    <property type="component" value="Unassembled WGS sequence"/>
</dbReference>
<dbReference type="GO" id="GO:0060090">
    <property type="term" value="F:molecular adaptor activity"/>
    <property type="evidence" value="ECO:0007669"/>
    <property type="project" value="TreeGrafter"/>
</dbReference>
<dbReference type="OrthoDB" id="10036956at2759"/>
<dbReference type="AlphaFoldDB" id="A0A6G0U7A4"/>
<keyword evidence="2" id="KW-1133">Transmembrane helix</keyword>
<keyword evidence="2" id="KW-0812">Transmembrane</keyword>
<accession>A0A6G0U7A4</accession>
<dbReference type="EMBL" id="VYZN01000002">
    <property type="protein sequence ID" value="KAE9544162.1"/>
    <property type="molecule type" value="Genomic_DNA"/>
</dbReference>